<reference evidence="2" key="2">
    <citation type="submission" date="2019-10" db="EMBL/GenBank/DDBJ databases">
        <title>A de novo genome assembly of a pear dwarfing rootstock.</title>
        <authorList>
            <person name="Wang F."/>
            <person name="Wang J."/>
            <person name="Li S."/>
            <person name="Zhang Y."/>
            <person name="Fang M."/>
            <person name="Ma L."/>
            <person name="Zhao Y."/>
            <person name="Jiang S."/>
        </authorList>
    </citation>
    <scope>NUCLEOTIDE SEQUENCE [LARGE SCALE GENOMIC DNA]</scope>
</reference>
<protein>
    <submittedName>
        <fullName evidence="1">Uncharacterized protein</fullName>
    </submittedName>
</protein>
<name>A0A5N5FY50_9ROSA</name>
<reference evidence="1 2" key="3">
    <citation type="submission" date="2019-11" db="EMBL/GenBank/DDBJ databases">
        <title>A de novo genome assembly of a pear dwarfing rootstock.</title>
        <authorList>
            <person name="Wang F."/>
            <person name="Wang J."/>
            <person name="Li S."/>
            <person name="Zhang Y."/>
            <person name="Fang M."/>
            <person name="Ma L."/>
            <person name="Zhao Y."/>
            <person name="Jiang S."/>
        </authorList>
    </citation>
    <scope>NUCLEOTIDE SEQUENCE [LARGE SCALE GENOMIC DNA]</scope>
    <source>
        <strain evidence="1">S2</strain>
        <tissue evidence="1">Leaf</tissue>
    </source>
</reference>
<comment type="caution">
    <text evidence="1">The sequence shown here is derived from an EMBL/GenBank/DDBJ whole genome shotgun (WGS) entry which is preliminary data.</text>
</comment>
<dbReference type="AlphaFoldDB" id="A0A5N5FY50"/>
<organism evidence="1 2">
    <name type="scientific">Pyrus ussuriensis x Pyrus communis</name>
    <dbReference type="NCBI Taxonomy" id="2448454"/>
    <lineage>
        <taxon>Eukaryota</taxon>
        <taxon>Viridiplantae</taxon>
        <taxon>Streptophyta</taxon>
        <taxon>Embryophyta</taxon>
        <taxon>Tracheophyta</taxon>
        <taxon>Spermatophyta</taxon>
        <taxon>Magnoliopsida</taxon>
        <taxon>eudicotyledons</taxon>
        <taxon>Gunneridae</taxon>
        <taxon>Pentapetalae</taxon>
        <taxon>rosids</taxon>
        <taxon>fabids</taxon>
        <taxon>Rosales</taxon>
        <taxon>Rosaceae</taxon>
        <taxon>Amygdaloideae</taxon>
        <taxon>Maleae</taxon>
        <taxon>Pyrus</taxon>
    </lineage>
</organism>
<sequence>MADKNKDENVRDANPHDLREHFEFAHAIAIAIGNNCPIAGWRFWEDVPGNVKKAVMDELLLSICKYTLEDDTNEGLMKLKLMDNALEGGYNRWRYKVLRNGPGPSK</sequence>
<evidence type="ECO:0000313" key="1">
    <source>
        <dbReference type="EMBL" id="KAB2608016.1"/>
    </source>
</evidence>
<dbReference type="Proteomes" id="UP000327157">
    <property type="component" value="Chromosome 14"/>
</dbReference>
<keyword evidence="2" id="KW-1185">Reference proteome</keyword>
<reference evidence="1 2" key="1">
    <citation type="submission" date="2019-09" db="EMBL/GenBank/DDBJ databases">
        <authorList>
            <person name="Ou C."/>
        </authorList>
    </citation>
    <scope>NUCLEOTIDE SEQUENCE [LARGE SCALE GENOMIC DNA]</scope>
    <source>
        <strain evidence="1">S2</strain>
        <tissue evidence="1">Leaf</tissue>
    </source>
</reference>
<evidence type="ECO:0000313" key="2">
    <source>
        <dbReference type="Proteomes" id="UP000327157"/>
    </source>
</evidence>
<proteinExistence type="predicted"/>
<gene>
    <name evidence="1" type="ORF">D8674_011184</name>
</gene>
<dbReference type="EMBL" id="SMOL01000553">
    <property type="protein sequence ID" value="KAB2608016.1"/>
    <property type="molecule type" value="Genomic_DNA"/>
</dbReference>
<accession>A0A5N5FY50</accession>